<name>A0A8S5QJK8_9CAUD</name>
<accession>A0A8S5QJK8</accession>
<organism evidence="1">
    <name type="scientific">Siphoviridae sp. ctiOl67</name>
    <dbReference type="NCBI Taxonomy" id="2825622"/>
    <lineage>
        <taxon>Viruses</taxon>
        <taxon>Duplodnaviria</taxon>
        <taxon>Heunggongvirae</taxon>
        <taxon>Uroviricota</taxon>
        <taxon>Caudoviricetes</taxon>
    </lineage>
</organism>
<reference evidence="1" key="1">
    <citation type="journal article" date="2021" name="Proc. Natl. Acad. Sci. U.S.A.">
        <title>A Catalog of Tens of Thousands of Viruses from Human Metagenomes Reveals Hidden Associations with Chronic Diseases.</title>
        <authorList>
            <person name="Tisza M.J."/>
            <person name="Buck C.B."/>
        </authorList>
    </citation>
    <scope>NUCLEOTIDE SEQUENCE</scope>
    <source>
        <strain evidence="1">CtiOl67</strain>
    </source>
</reference>
<dbReference type="EMBL" id="BK015666">
    <property type="protein sequence ID" value="DAE18965.1"/>
    <property type="molecule type" value="Genomic_DNA"/>
</dbReference>
<proteinExistence type="predicted"/>
<evidence type="ECO:0000313" key="1">
    <source>
        <dbReference type="EMBL" id="DAE18965.1"/>
    </source>
</evidence>
<protein>
    <submittedName>
        <fullName evidence="1">Uncharacterized protein</fullName>
    </submittedName>
</protein>
<sequence length="33" mass="3877">MDGIAFDVSNNQYIDYTWQGWLPEKSINIICEL</sequence>